<evidence type="ECO:0000313" key="1">
    <source>
        <dbReference type="EMBL" id="KIN92711.1"/>
    </source>
</evidence>
<sequence length="229" mass="25030">FASKTTDPKAALMITYDYFLSRNSLGPSALVFYDAPTPPSGVFDEFLAIPSLVKNVSTMSFPALIKTSMANATYGSRAIFNTISVLNYSVPFLNAVVNETTVSTFWGASSTLGAEFVSYVVEPFLPSLYKHSSTPSAFPPTRANGFTPLKIYYSWANQTSDSAMHAAVRESASTLQNLVGEPPAPRYPNYAIFDTPAEMMYGDNLPKLRSLQQQVDPEHVMDLAGGFRF</sequence>
<proteinExistence type="predicted"/>
<dbReference type="InterPro" id="IPR016169">
    <property type="entry name" value="FAD-bd_PCMH_sub2"/>
</dbReference>
<dbReference type="EMBL" id="KN832458">
    <property type="protein sequence ID" value="KIN92711.1"/>
    <property type="molecule type" value="Genomic_DNA"/>
</dbReference>
<name>A0A0C3J4T2_PISTI</name>
<dbReference type="InParanoid" id="A0A0C3J4T2"/>
<dbReference type="OrthoDB" id="2151789at2759"/>
<accession>A0A0C3J4T2</accession>
<dbReference type="AlphaFoldDB" id="A0A0C3J4T2"/>
<dbReference type="HOGENOM" id="CLU_1111579_0_0_1"/>
<reference evidence="1 2" key="1">
    <citation type="submission" date="2014-04" db="EMBL/GenBank/DDBJ databases">
        <authorList>
            <consortium name="DOE Joint Genome Institute"/>
            <person name="Kuo A."/>
            <person name="Kohler A."/>
            <person name="Costa M.D."/>
            <person name="Nagy L.G."/>
            <person name="Floudas D."/>
            <person name="Copeland A."/>
            <person name="Barry K.W."/>
            <person name="Cichocki N."/>
            <person name="Veneault-Fourrey C."/>
            <person name="LaButti K."/>
            <person name="Lindquist E.A."/>
            <person name="Lipzen A."/>
            <person name="Lundell T."/>
            <person name="Morin E."/>
            <person name="Murat C."/>
            <person name="Sun H."/>
            <person name="Tunlid A."/>
            <person name="Henrissat B."/>
            <person name="Grigoriev I.V."/>
            <person name="Hibbett D.S."/>
            <person name="Martin F."/>
            <person name="Nordberg H.P."/>
            <person name="Cantor M.N."/>
            <person name="Hua S.X."/>
        </authorList>
    </citation>
    <scope>NUCLEOTIDE SEQUENCE [LARGE SCALE GENOMIC DNA]</scope>
    <source>
        <strain evidence="1 2">Marx 270</strain>
    </source>
</reference>
<dbReference type="Proteomes" id="UP000054217">
    <property type="component" value="Unassembled WGS sequence"/>
</dbReference>
<reference evidence="2" key="2">
    <citation type="submission" date="2015-01" db="EMBL/GenBank/DDBJ databases">
        <title>Evolutionary Origins and Diversification of the Mycorrhizal Mutualists.</title>
        <authorList>
            <consortium name="DOE Joint Genome Institute"/>
            <consortium name="Mycorrhizal Genomics Consortium"/>
            <person name="Kohler A."/>
            <person name="Kuo A."/>
            <person name="Nagy L.G."/>
            <person name="Floudas D."/>
            <person name="Copeland A."/>
            <person name="Barry K.W."/>
            <person name="Cichocki N."/>
            <person name="Veneault-Fourrey C."/>
            <person name="LaButti K."/>
            <person name="Lindquist E.A."/>
            <person name="Lipzen A."/>
            <person name="Lundell T."/>
            <person name="Morin E."/>
            <person name="Murat C."/>
            <person name="Riley R."/>
            <person name="Ohm R."/>
            <person name="Sun H."/>
            <person name="Tunlid A."/>
            <person name="Henrissat B."/>
            <person name="Grigoriev I.V."/>
            <person name="Hibbett D.S."/>
            <person name="Martin F."/>
        </authorList>
    </citation>
    <scope>NUCLEOTIDE SEQUENCE [LARGE SCALE GENOMIC DNA]</scope>
    <source>
        <strain evidence="2">Marx 270</strain>
    </source>
</reference>
<keyword evidence="2" id="KW-1185">Reference proteome</keyword>
<evidence type="ECO:0008006" key="3">
    <source>
        <dbReference type="Google" id="ProtNLM"/>
    </source>
</evidence>
<organism evidence="1 2">
    <name type="scientific">Pisolithus tinctorius Marx 270</name>
    <dbReference type="NCBI Taxonomy" id="870435"/>
    <lineage>
        <taxon>Eukaryota</taxon>
        <taxon>Fungi</taxon>
        <taxon>Dikarya</taxon>
        <taxon>Basidiomycota</taxon>
        <taxon>Agaricomycotina</taxon>
        <taxon>Agaricomycetes</taxon>
        <taxon>Agaricomycetidae</taxon>
        <taxon>Boletales</taxon>
        <taxon>Sclerodermatineae</taxon>
        <taxon>Pisolithaceae</taxon>
        <taxon>Pisolithus</taxon>
    </lineage>
</organism>
<dbReference type="STRING" id="870435.A0A0C3J4T2"/>
<gene>
    <name evidence="1" type="ORF">M404DRAFT_172770</name>
</gene>
<evidence type="ECO:0000313" key="2">
    <source>
        <dbReference type="Proteomes" id="UP000054217"/>
    </source>
</evidence>
<protein>
    <recommendedName>
        <fullName evidence="3">Berberine/berberine-like domain-containing protein</fullName>
    </recommendedName>
</protein>
<dbReference type="Gene3D" id="3.30.465.10">
    <property type="match status" value="1"/>
</dbReference>
<dbReference type="Gene3D" id="3.40.462.20">
    <property type="match status" value="1"/>
</dbReference>
<feature type="non-terminal residue" evidence="1">
    <location>
        <position position="1"/>
    </location>
</feature>